<evidence type="ECO:0000256" key="2">
    <source>
        <dbReference type="ARBA" id="ARBA00010269"/>
    </source>
</evidence>
<reference evidence="12" key="1">
    <citation type="submission" date="2021-01" db="EMBL/GenBank/DDBJ databases">
        <authorList>
            <person name="Corre E."/>
            <person name="Pelletier E."/>
            <person name="Niang G."/>
            <person name="Scheremetjew M."/>
            <person name="Finn R."/>
            <person name="Kale V."/>
            <person name="Holt S."/>
            <person name="Cochrane G."/>
            <person name="Meng A."/>
            <person name="Brown T."/>
            <person name="Cohen L."/>
        </authorList>
    </citation>
    <scope>NUCLEOTIDE SEQUENCE</scope>
    <source>
        <strain evidence="12">SAG 63-3</strain>
    </source>
</reference>
<dbReference type="Pfam" id="PF00076">
    <property type="entry name" value="RRM_1"/>
    <property type="match status" value="1"/>
</dbReference>
<evidence type="ECO:0000256" key="3">
    <source>
        <dbReference type="ARBA" id="ARBA00022664"/>
    </source>
</evidence>
<dbReference type="PROSITE" id="PS50102">
    <property type="entry name" value="RRM"/>
    <property type="match status" value="2"/>
</dbReference>
<dbReference type="AlphaFoldDB" id="A0A7S0USS5"/>
<proteinExistence type="inferred from homology"/>
<dbReference type="InterPro" id="IPR003954">
    <property type="entry name" value="RRM_euk-type"/>
</dbReference>
<feature type="compositionally biased region" description="Basic and acidic residues" evidence="10">
    <location>
        <begin position="1"/>
        <end position="68"/>
    </location>
</feature>
<dbReference type="InterPro" id="IPR035979">
    <property type="entry name" value="RBD_domain_sf"/>
</dbReference>
<dbReference type="CDD" id="cd12232">
    <property type="entry name" value="RRM3_U2AF65"/>
    <property type="match status" value="1"/>
</dbReference>
<organism evidence="12">
    <name type="scientific">Polytomella parva</name>
    <dbReference type="NCBI Taxonomy" id="51329"/>
    <lineage>
        <taxon>Eukaryota</taxon>
        <taxon>Viridiplantae</taxon>
        <taxon>Chlorophyta</taxon>
        <taxon>core chlorophytes</taxon>
        <taxon>Chlorophyceae</taxon>
        <taxon>CS clade</taxon>
        <taxon>Chlamydomonadales</taxon>
        <taxon>Chlamydomonadaceae</taxon>
        <taxon>Polytomella</taxon>
    </lineage>
</organism>
<evidence type="ECO:0000313" key="12">
    <source>
        <dbReference type="EMBL" id="CAD8770636.1"/>
    </source>
</evidence>
<dbReference type="NCBIfam" id="TIGR01642">
    <property type="entry name" value="U2AF_lg"/>
    <property type="match status" value="1"/>
</dbReference>
<dbReference type="InterPro" id="IPR000504">
    <property type="entry name" value="RRM_dom"/>
</dbReference>
<evidence type="ECO:0000256" key="8">
    <source>
        <dbReference type="PROSITE-ProRule" id="PRU00176"/>
    </source>
</evidence>
<dbReference type="GO" id="GO:0003723">
    <property type="term" value="F:RNA binding"/>
    <property type="evidence" value="ECO:0007669"/>
    <property type="project" value="UniProtKB-UniRule"/>
</dbReference>
<dbReference type="SMART" id="SM00361">
    <property type="entry name" value="RRM_1"/>
    <property type="match status" value="1"/>
</dbReference>
<dbReference type="Gene3D" id="3.30.70.330">
    <property type="match status" value="3"/>
</dbReference>
<dbReference type="PANTHER" id="PTHR23139">
    <property type="entry name" value="RNA-BINDING PROTEIN"/>
    <property type="match status" value="1"/>
</dbReference>
<evidence type="ECO:0000259" key="11">
    <source>
        <dbReference type="PROSITE" id="PS50102"/>
    </source>
</evidence>
<comment type="subcellular location">
    <subcellularLocation>
        <location evidence="1 9">Nucleus</location>
    </subcellularLocation>
</comment>
<evidence type="ECO:0000256" key="4">
    <source>
        <dbReference type="ARBA" id="ARBA00022737"/>
    </source>
</evidence>
<dbReference type="CDD" id="cd12230">
    <property type="entry name" value="RRM1_U2AF65"/>
    <property type="match status" value="1"/>
</dbReference>
<feature type="compositionally biased region" description="Basic residues" evidence="10">
    <location>
        <begin position="69"/>
        <end position="82"/>
    </location>
</feature>
<gene>
    <name evidence="12" type="ORF">PPAR00522_LOCUS7038</name>
</gene>
<dbReference type="CDD" id="cd12231">
    <property type="entry name" value="RRM2_U2AF65"/>
    <property type="match status" value="1"/>
</dbReference>
<evidence type="ECO:0000256" key="5">
    <source>
        <dbReference type="ARBA" id="ARBA00022884"/>
    </source>
</evidence>
<feature type="domain" description="RRM" evidence="11">
    <location>
        <begin position="284"/>
        <end position="362"/>
    </location>
</feature>
<name>A0A7S0USS5_9CHLO</name>
<dbReference type="SMART" id="SM00360">
    <property type="entry name" value="RRM"/>
    <property type="match status" value="3"/>
</dbReference>
<keyword evidence="5 8" id="KW-0694">RNA-binding</keyword>
<feature type="domain" description="RRM" evidence="11">
    <location>
        <begin position="162"/>
        <end position="245"/>
    </location>
</feature>
<dbReference type="EMBL" id="HBFM01011113">
    <property type="protein sequence ID" value="CAD8770636.1"/>
    <property type="molecule type" value="Transcribed_RNA"/>
</dbReference>
<dbReference type="InterPro" id="IPR012677">
    <property type="entry name" value="Nucleotide-bd_a/b_plait_sf"/>
</dbReference>
<evidence type="ECO:0000256" key="7">
    <source>
        <dbReference type="ARBA" id="ARBA00023242"/>
    </source>
</evidence>
<evidence type="ECO:0000256" key="10">
    <source>
        <dbReference type="SAM" id="MobiDB-lite"/>
    </source>
</evidence>
<keyword evidence="7 9" id="KW-0539">Nucleus</keyword>
<keyword evidence="4" id="KW-0677">Repeat</keyword>
<dbReference type="GO" id="GO:0006397">
    <property type="term" value="P:mRNA processing"/>
    <property type="evidence" value="ECO:0007669"/>
    <property type="project" value="UniProtKB-KW"/>
</dbReference>
<feature type="region of interest" description="Disordered" evidence="10">
    <location>
        <begin position="1"/>
        <end position="106"/>
    </location>
</feature>
<dbReference type="FunFam" id="3.30.70.330:FF:000057">
    <property type="entry name" value="U2 snRNP auxiliary factor large subunit"/>
    <property type="match status" value="1"/>
</dbReference>
<evidence type="ECO:0000256" key="6">
    <source>
        <dbReference type="ARBA" id="ARBA00023187"/>
    </source>
</evidence>
<keyword evidence="6 9" id="KW-0508">mRNA splicing</keyword>
<keyword evidence="3 9" id="KW-0507">mRNA processing</keyword>
<protein>
    <recommendedName>
        <fullName evidence="9">Splicing factor U2af large subunit</fullName>
    </recommendedName>
    <alternativeName>
        <fullName evidence="9">U2 auxiliary factor 65 kDa subunit</fullName>
    </alternativeName>
    <alternativeName>
        <fullName evidence="9">U2 small nuclear ribonucleoprotein auxiliary factor large subunit (U2 snRNP auxiliary factor large subunit)</fullName>
    </alternativeName>
</protein>
<dbReference type="GO" id="GO:0005634">
    <property type="term" value="C:nucleus"/>
    <property type="evidence" value="ECO:0007669"/>
    <property type="project" value="UniProtKB-SubCell"/>
</dbReference>
<comment type="function">
    <text evidence="9">Necessary for the splicing of pre-mRNA.</text>
</comment>
<dbReference type="InterPro" id="IPR006529">
    <property type="entry name" value="U2AF_lg"/>
</dbReference>
<dbReference type="GO" id="GO:0008380">
    <property type="term" value="P:RNA splicing"/>
    <property type="evidence" value="ECO:0007669"/>
    <property type="project" value="UniProtKB-KW"/>
</dbReference>
<accession>A0A7S0USS5</accession>
<evidence type="ECO:0000256" key="9">
    <source>
        <dbReference type="RuleBase" id="RU364135"/>
    </source>
</evidence>
<evidence type="ECO:0000256" key="1">
    <source>
        <dbReference type="ARBA" id="ARBA00004123"/>
    </source>
</evidence>
<dbReference type="FunFam" id="3.30.70.330:FF:000097">
    <property type="entry name" value="U2 snRNP auxiliary factor large subunit"/>
    <property type="match status" value="1"/>
</dbReference>
<comment type="similarity">
    <text evidence="2 9">Belongs to the splicing factor SR family.</text>
</comment>
<sequence>MRDRRDDRDRDGDRGRSTRDYRDKDRSQEENRSSKGDRDSDKDRDRLISGEGERQREAEGDYDRERTRDRYRRRSRSPRRRRSESPEWKPRPRMRPTLFDVKPSNDVSGQISGPLTVGPIAQNQIISAAAPVLAAFSAATMGNMSSNNSQMPVSQQATRHARRIYVGGLPPSAQESSIAAFFSNALAAIGGNTAGHGNSVLNVYINREKSFSFVEFRTIEETSNAMALDNVVFEGVNVRVKRPNDYNAAVAGSLGPTVPNRNLNLAAVGLPQSQASASAADAHERIFVGGLPYHMTEDQCREMLGAFGVIKSFDLVKDKEKGTSRGYAFVVYQDPNVTDMACKGLNAIVIGDRTLTVRRAAEGQMTFPGSGVLSSATPPAAPLPPSTQFLVLTDALEMEDLMNNEDYEDVLLDMREEVGRYGQVIEMRIPRPTPADPNPPGLLKVIIVFADEESAARARSAIHGRRFGGKVVSANFISAEAFANEVYN</sequence>
<dbReference type="SUPFAM" id="SSF54928">
    <property type="entry name" value="RNA-binding domain, RBD"/>
    <property type="match status" value="2"/>
</dbReference>